<dbReference type="Proteomes" id="UP001215598">
    <property type="component" value="Unassembled WGS sequence"/>
</dbReference>
<name>A0AAD7N4N9_9AGAR</name>
<accession>A0AAD7N4N9</accession>
<comment type="caution">
    <text evidence="1">The sequence shown here is derived from an EMBL/GenBank/DDBJ whole genome shotgun (WGS) entry which is preliminary data.</text>
</comment>
<protein>
    <submittedName>
        <fullName evidence="1">Uncharacterized protein</fullName>
    </submittedName>
</protein>
<evidence type="ECO:0000313" key="1">
    <source>
        <dbReference type="EMBL" id="KAJ7745728.1"/>
    </source>
</evidence>
<dbReference type="EMBL" id="JARKIB010000082">
    <property type="protein sequence ID" value="KAJ7745728.1"/>
    <property type="molecule type" value="Genomic_DNA"/>
</dbReference>
<reference evidence="1" key="1">
    <citation type="submission" date="2023-03" db="EMBL/GenBank/DDBJ databases">
        <title>Massive genome expansion in bonnet fungi (Mycena s.s.) driven by repeated elements and novel gene families across ecological guilds.</title>
        <authorList>
            <consortium name="Lawrence Berkeley National Laboratory"/>
            <person name="Harder C.B."/>
            <person name="Miyauchi S."/>
            <person name="Viragh M."/>
            <person name="Kuo A."/>
            <person name="Thoen E."/>
            <person name="Andreopoulos B."/>
            <person name="Lu D."/>
            <person name="Skrede I."/>
            <person name="Drula E."/>
            <person name="Henrissat B."/>
            <person name="Morin E."/>
            <person name="Kohler A."/>
            <person name="Barry K."/>
            <person name="LaButti K."/>
            <person name="Morin E."/>
            <person name="Salamov A."/>
            <person name="Lipzen A."/>
            <person name="Mereny Z."/>
            <person name="Hegedus B."/>
            <person name="Baldrian P."/>
            <person name="Stursova M."/>
            <person name="Weitz H."/>
            <person name="Taylor A."/>
            <person name="Grigoriev I.V."/>
            <person name="Nagy L.G."/>
            <person name="Martin F."/>
            <person name="Kauserud H."/>
        </authorList>
    </citation>
    <scope>NUCLEOTIDE SEQUENCE</scope>
    <source>
        <strain evidence="1">CBHHK182m</strain>
    </source>
</reference>
<dbReference type="SUPFAM" id="SSF52047">
    <property type="entry name" value="RNI-like"/>
    <property type="match status" value="1"/>
</dbReference>
<dbReference type="AlphaFoldDB" id="A0AAD7N4N9"/>
<gene>
    <name evidence="1" type="ORF">B0H16DRAFT_1558008</name>
</gene>
<organism evidence="1 2">
    <name type="scientific">Mycena metata</name>
    <dbReference type="NCBI Taxonomy" id="1033252"/>
    <lineage>
        <taxon>Eukaryota</taxon>
        <taxon>Fungi</taxon>
        <taxon>Dikarya</taxon>
        <taxon>Basidiomycota</taxon>
        <taxon>Agaricomycotina</taxon>
        <taxon>Agaricomycetes</taxon>
        <taxon>Agaricomycetidae</taxon>
        <taxon>Agaricales</taxon>
        <taxon>Marasmiineae</taxon>
        <taxon>Mycenaceae</taxon>
        <taxon>Mycena</taxon>
    </lineage>
</organism>
<proteinExistence type="predicted"/>
<dbReference type="InterPro" id="IPR032675">
    <property type="entry name" value="LRR_dom_sf"/>
</dbReference>
<dbReference type="Gene3D" id="3.80.10.10">
    <property type="entry name" value="Ribonuclease Inhibitor"/>
    <property type="match status" value="1"/>
</dbReference>
<keyword evidence="2" id="KW-1185">Reference proteome</keyword>
<evidence type="ECO:0000313" key="2">
    <source>
        <dbReference type="Proteomes" id="UP001215598"/>
    </source>
</evidence>
<sequence length="407" mass="46922">MKEHSNPLPRFVLAIPELLDHIVDDLSDSTVDLLACALVSKAWVPRAQFYLFRKIELLPPSKWEHTQVHVRLLEILRASLHLRSLVRHLSFSLSIRLLDCLEPIPFPNLEEIWVVCTTDQQMWRMDIKTNLRVRDIFMSISTLRRVKFSGAFNSISVFHRYFENCAADIQSLEMVEVYLADEEHQTPPDSSIPSRMQLLRLSVPQDCTAFDGWFLSPRCSFGFSRLKSLELPDLRWGPFQKILTPSLPSLEDLKLNDFSGDVDLDFGMLTALKRLDVDLYEPHLPRFLTALKSLPLHNSLQTLSLQFYCASAEHRNMLNAFDTEITNLVILHSLRRVEIHLAARQLISTQPVVDMPTFRSYFPSLTSKGWLVIYPPPVRNHITVISTDNDSDEEYTCRVSDSYAQPE</sequence>